<dbReference type="InterPro" id="IPR019695">
    <property type="entry name" value="Proteasome_act"/>
</dbReference>
<proteinExistence type="inferred from homology"/>
<evidence type="ECO:0000256" key="5">
    <source>
        <dbReference type="SAM" id="MobiDB-lite"/>
    </source>
</evidence>
<feature type="region of interest" description="Disordered" evidence="5">
    <location>
        <begin position="181"/>
        <end position="221"/>
    </location>
</feature>
<comment type="subunit">
    <text evidence="2">Forms a homooligomeric, either hexameric or heptameric, ring-like structure which stacks co-axially with the proteasomal alpha-rings.</text>
</comment>
<name>A0ABW5VRC1_9MICO</name>
<evidence type="ECO:0000313" key="6">
    <source>
        <dbReference type="EMBL" id="MFD2793815.1"/>
    </source>
</evidence>
<reference evidence="7" key="1">
    <citation type="journal article" date="2019" name="Int. J. Syst. Evol. Microbiol.">
        <title>The Global Catalogue of Microorganisms (GCM) 10K type strain sequencing project: providing services to taxonomists for standard genome sequencing and annotation.</title>
        <authorList>
            <consortium name="The Broad Institute Genomics Platform"/>
            <consortium name="The Broad Institute Genome Sequencing Center for Infectious Disease"/>
            <person name="Wu L."/>
            <person name="Ma J."/>
        </authorList>
    </citation>
    <scope>NUCLEOTIDE SEQUENCE [LARGE SCALE GENOMIC DNA]</scope>
    <source>
        <strain evidence="7">CCM 7044</strain>
    </source>
</reference>
<gene>
    <name evidence="6" type="ORF">ACFS27_09695</name>
</gene>
<evidence type="ECO:0000256" key="4">
    <source>
        <dbReference type="ARBA" id="ARBA00022942"/>
    </source>
</evidence>
<feature type="compositionally biased region" description="Acidic residues" evidence="5">
    <location>
        <begin position="51"/>
        <end position="60"/>
    </location>
</feature>
<feature type="compositionally biased region" description="Basic and acidic residues" evidence="5">
    <location>
        <begin position="1"/>
        <end position="26"/>
    </location>
</feature>
<organism evidence="6 7">
    <name type="scientific">Promicromonospora vindobonensis</name>
    <dbReference type="NCBI Taxonomy" id="195748"/>
    <lineage>
        <taxon>Bacteria</taxon>
        <taxon>Bacillati</taxon>
        <taxon>Actinomycetota</taxon>
        <taxon>Actinomycetes</taxon>
        <taxon>Micrococcales</taxon>
        <taxon>Promicromonosporaceae</taxon>
        <taxon>Promicromonospora</taxon>
    </lineage>
</organism>
<feature type="compositionally biased region" description="Gly residues" evidence="5">
    <location>
        <begin position="187"/>
        <end position="202"/>
    </location>
</feature>
<comment type="similarity">
    <text evidence="1">Belongs to the Bpa family.</text>
</comment>
<dbReference type="Proteomes" id="UP001597479">
    <property type="component" value="Unassembled WGS sequence"/>
</dbReference>
<feature type="compositionally biased region" description="Basic and acidic residues" evidence="5">
    <location>
        <begin position="211"/>
        <end position="221"/>
    </location>
</feature>
<protein>
    <recommendedName>
        <fullName evidence="3">Bacterial proteasome activator</fullName>
    </recommendedName>
</protein>
<dbReference type="RefSeq" id="WP_377182340.1">
    <property type="nucleotide sequence ID" value="NZ_JBHUOG010000001.1"/>
</dbReference>
<sequence length="221" mass="23697">MTDERANPQPDERREDHSGHRERPDDGTTTAHPQVVTPDGAAVPSDRTPEGADDEDEMNEAEAVVGQVEEPAKVMRIGGMVKRLLDEVRDAPLDEAARSRLAEIHERSIHELEDGLSPDLVDELHRITLPFSDDSAPSEAELRVAQAQLVGWLEGLFHGIQTALVAQQMAAQAQLSQMRRALPPGTGTFGPGGPGGPGGPTLPGGQDDESGGERRTPGQYL</sequence>
<evidence type="ECO:0000256" key="1">
    <source>
        <dbReference type="ARBA" id="ARBA00006639"/>
    </source>
</evidence>
<evidence type="ECO:0000313" key="7">
    <source>
        <dbReference type="Proteomes" id="UP001597479"/>
    </source>
</evidence>
<evidence type="ECO:0000256" key="2">
    <source>
        <dbReference type="ARBA" id="ARBA00011402"/>
    </source>
</evidence>
<dbReference type="EMBL" id="JBHUOG010000001">
    <property type="protein sequence ID" value="MFD2793815.1"/>
    <property type="molecule type" value="Genomic_DNA"/>
</dbReference>
<comment type="caution">
    <text evidence="6">The sequence shown here is derived from an EMBL/GenBank/DDBJ whole genome shotgun (WGS) entry which is preliminary data.</text>
</comment>
<feature type="region of interest" description="Disordered" evidence="5">
    <location>
        <begin position="1"/>
        <end position="66"/>
    </location>
</feature>
<keyword evidence="4 6" id="KW-0647">Proteasome</keyword>
<accession>A0ABW5VRC1</accession>
<dbReference type="GO" id="GO:0000502">
    <property type="term" value="C:proteasome complex"/>
    <property type="evidence" value="ECO:0007669"/>
    <property type="project" value="UniProtKB-KW"/>
</dbReference>
<keyword evidence="7" id="KW-1185">Reference proteome</keyword>
<evidence type="ECO:0000256" key="3">
    <source>
        <dbReference type="ARBA" id="ARBA00014831"/>
    </source>
</evidence>
<dbReference type="Pfam" id="PF10759">
    <property type="entry name" value="BPA"/>
    <property type="match status" value="1"/>
</dbReference>